<protein>
    <submittedName>
        <fullName evidence="2">Uncharacterized protein</fullName>
    </submittedName>
</protein>
<evidence type="ECO:0000313" key="2">
    <source>
        <dbReference type="EMBL" id="KMW68619.1"/>
    </source>
</evidence>
<keyword evidence="1" id="KW-1133">Transmembrane helix</keyword>
<gene>
    <name evidence="2" type="ORF">BDDG_12925</name>
</gene>
<evidence type="ECO:0000256" key="1">
    <source>
        <dbReference type="SAM" id="Phobius"/>
    </source>
</evidence>
<feature type="transmembrane region" description="Helical" evidence="1">
    <location>
        <begin position="55"/>
        <end position="76"/>
    </location>
</feature>
<dbReference type="Proteomes" id="UP000007802">
    <property type="component" value="Unassembled WGS sequence"/>
</dbReference>
<sequence>MTLCSHNKHHCSAYTEQFISKSSYVDRFAFTDDSELSIESLIENLKNVIMKKLSVLYIIRSSMSLSALSVSFSVTFPQSSTSASVPGFSLTTSVLTILTSATSGFTVSAFVISSPHFKKMLYRLNKLYLSRITSSLNSVEI</sequence>
<keyword evidence="1" id="KW-0472">Membrane</keyword>
<organism evidence="2">
    <name type="scientific">Ajellomyces dermatitidis (strain ATCC 18188 / CBS 674.68)</name>
    <name type="common">Blastomyces dermatitidis</name>
    <dbReference type="NCBI Taxonomy" id="653446"/>
    <lineage>
        <taxon>Eukaryota</taxon>
        <taxon>Fungi</taxon>
        <taxon>Dikarya</taxon>
        <taxon>Ascomycota</taxon>
        <taxon>Pezizomycotina</taxon>
        <taxon>Eurotiomycetes</taxon>
        <taxon>Eurotiomycetidae</taxon>
        <taxon>Onygenales</taxon>
        <taxon>Ajellomycetaceae</taxon>
        <taxon>Blastomyces</taxon>
    </lineage>
</organism>
<feature type="transmembrane region" description="Helical" evidence="1">
    <location>
        <begin position="88"/>
        <end position="113"/>
    </location>
</feature>
<accession>A0A0J9HHL4</accession>
<dbReference type="EMBL" id="GG749491">
    <property type="protein sequence ID" value="KMW68619.1"/>
    <property type="molecule type" value="Genomic_DNA"/>
</dbReference>
<keyword evidence="1" id="KW-0812">Transmembrane</keyword>
<dbReference type="AlphaFoldDB" id="A0A0J9HHL4"/>
<name>A0A0J9HHL4_AJEDA</name>
<feature type="non-terminal residue" evidence="2">
    <location>
        <position position="141"/>
    </location>
</feature>
<reference evidence="2" key="1">
    <citation type="submission" date="2010-03" db="EMBL/GenBank/DDBJ databases">
        <title>Annotation of Blastomyces dermatitidis strain ATCC 18188.</title>
        <authorList>
            <consortium name="The Broad Institute Genome Sequencing Platform"/>
            <consortium name="Broad Institute Genome Sequencing Center for Infectious Disease."/>
            <person name="Cuomo C."/>
            <person name="Klein B."/>
            <person name="Sullivan T."/>
            <person name="Heitman J."/>
            <person name="Young S."/>
            <person name="Zeng Q."/>
            <person name="Gargeya S."/>
            <person name="Alvarado L."/>
            <person name="Berlin A.M."/>
            <person name="Chapman S.B."/>
            <person name="Chen Z."/>
            <person name="Freedman E."/>
            <person name="Gellesch M."/>
            <person name="Goldberg J."/>
            <person name="Griggs A."/>
            <person name="Gujja S."/>
            <person name="Heilman E."/>
            <person name="Heiman D."/>
            <person name="Howarth C."/>
            <person name="Mehta T."/>
            <person name="Neiman D."/>
            <person name="Pearson M."/>
            <person name="Roberts A."/>
            <person name="Saif S."/>
            <person name="Shea T."/>
            <person name="Shenoy N."/>
            <person name="Sisk P."/>
            <person name="Stolte C."/>
            <person name="Sykes S."/>
            <person name="White J."/>
            <person name="Yandava C."/>
            <person name="Haas B."/>
            <person name="Nusbaum C."/>
            <person name="Birren B."/>
        </authorList>
    </citation>
    <scope>NUCLEOTIDE SEQUENCE</scope>
    <source>
        <strain evidence="2">ATCC 18188</strain>
    </source>
</reference>
<proteinExistence type="predicted"/>